<dbReference type="RefSeq" id="WP_338227538.1">
    <property type="nucleotide sequence ID" value="NZ_BTPE01000003.1"/>
</dbReference>
<evidence type="ECO:0008006" key="3">
    <source>
        <dbReference type="Google" id="ProtNLM"/>
    </source>
</evidence>
<protein>
    <recommendedName>
        <fullName evidence="3">DUF5723 domain-containing protein</fullName>
    </recommendedName>
</protein>
<dbReference type="Proteomes" id="UP001307705">
    <property type="component" value="Unassembled WGS sequence"/>
</dbReference>
<reference evidence="1 2" key="1">
    <citation type="submission" date="2023-08" db="EMBL/GenBank/DDBJ databases">
        <title>Draft genome sequence of Algoriphagus taiwanensis.</title>
        <authorList>
            <person name="Takatani N."/>
            <person name="Hosokawa M."/>
            <person name="Sawabe T."/>
        </authorList>
    </citation>
    <scope>NUCLEOTIDE SEQUENCE [LARGE SCALE GENOMIC DNA]</scope>
    <source>
        <strain evidence="1 2">JCM 19755</strain>
    </source>
</reference>
<name>A0ABQ6PXP9_9BACT</name>
<evidence type="ECO:0000313" key="2">
    <source>
        <dbReference type="Proteomes" id="UP001307705"/>
    </source>
</evidence>
<dbReference type="EMBL" id="BTPE01000003">
    <property type="protein sequence ID" value="GMQ32732.1"/>
    <property type="molecule type" value="Genomic_DNA"/>
</dbReference>
<proteinExistence type="predicted"/>
<organism evidence="1 2">
    <name type="scientific">Algoriphagus taiwanensis</name>
    <dbReference type="NCBI Taxonomy" id="1445656"/>
    <lineage>
        <taxon>Bacteria</taxon>
        <taxon>Pseudomonadati</taxon>
        <taxon>Bacteroidota</taxon>
        <taxon>Cytophagia</taxon>
        <taxon>Cytophagales</taxon>
        <taxon>Cyclobacteriaceae</taxon>
        <taxon>Algoriphagus</taxon>
    </lineage>
</organism>
<comment type="caution">
    <text evidence="1">The sequence shown here is derived from an EMBL/GenBank/DDBJ whole genome shotgun (WGS) entry which is preliminary data.</text>
</comment>
<evidence type="ECO:0000313" key="1">
    <source>
        <dbReference type="EMBL" id="GMQ32732.1"/>
    </source>
</evidence>
<keyword evidence="2" id="KW-1185">Reference proteome</keyword>
<accession>A0ABQ6PXP9</accession>
<gene>
    <name evidence="1" type="ORF">Ataiwa_10040</name>
</gene>
<sequence length="438" mass="49594">MSTYLRFFLTFLLIGFSGTLFSQQLINKRPTFYAYTGFSGANLTQFNQMLKDRGLSSLRNRYSSLGLGYQARINDFVLGFDLGQHTGKASQLDDMEIRYRTTRALFNVGYSMTEEGRFQLIHYLGLGFGFMNFQMLPAELDRNLELFLQEPQQGFILRKNNIHEGTSQFGNFLTEIGFQLSYDFPIPGRKEALQVMARGGYSFSPFENSWNMNGIAFDNAQSGAFIRVGAGISLPDRNFFYKDASIGISLVRGIHFTRPDELNTYLESFDYQPLEGKPSNWGLRILGETEGLLYGVDVFNLAMSGQASNFQDHILNSLRVYANGGLKLIQYGNFAFGFLGGLGYGNLRYTLSEVNKPDFPELFEQRYFDGYLRSSGVMVKPEAFFEYGLPMTKRKLFDLVFTASAGYELAFPGYQLGEISMNKYMSGSYLLFGIGVRP</sequence>